<evidence type="ECO:0000313" key="3">
    <source>
        <dbReference type="EMBL" id="MBD3689302.1"/>
    </source>
</evidence>
<keyword evidence="2" id="KW-0472">Membrane</keyword>
<evidence type="ECO:0000313" key="4">
    <source>
        <dbReference type="Proteomes" id="UP000627538"/>
    </source>
</evidence>
<reference evidence="3 4" key="1">
    <citation type="submission" date="2020-08" db="EMBL/GenBank/DDBJ databases">
        <title>Winkia gen. nov., sp. nov., isolated from faeces of the Anser albifrons in China.</title>
        <authorList>
            <person name="Liu Q."/>
        </authorList>
    </citation>
    <scope>NUCLEOTIDE SEQUENCE [LARGE SCALE GENOMIC DNA]</scope>
    <source>
        <strain evidence="3 4">C62</strain>
    </source>
</reference>
<feature type="region of interest" description="Disordered" evidence="1">
    <location>
        <begin position="101"/>
        <end position="192"/>
    </location>
</feature>
<sequence>MSLVRRRRALAIRRGMLAAALVGAGLICVAPPGWAEAEPSPVATTTARTPDATEPPSPSPSQPTPEVNCAALTREQQAALDAWKRGDAELPADLVACAKAEETTPPSTPAPTTPTTRPPAAIGGEDRNYQDYADETTAADERARERYYRRIRENSRVQAPASPPPSAAPTTQASEPPPPAADPTGTPTSRPLASTQIAAGGRVETATATGWRIPVGVAAASLVVCVGAYAFVVSRGGKARRDDGDEA</sequence>
<dbReference type="PRINTS" id="PR01217">
    <property type="entry name" value="PRICHEXTENSN"/>
</dbReference>
<name>A0A8I0KRC8_9ACTO</name>
<accession>A0A8I0KRC8</accession>
<keyword evidence="2" id="KW-1133">Transmembrane helix</keyword>
<evidence type="ECO:0000256" key="1">
    <source>
        <dbReference type="SAM" id="MobiDB-lite"/>
    </source>
</evidence>
<keyword evidence="4" id="KW-1185">Reference proteome</keyword>
<protein>
    <submittedName>
        <fullName evidence="3">Uncharacterized protein</fullName>
    </submittedName>
</protein>
<dbReference type="EMBL" id="JACRUO010000001">
    <property type="protein sequence ID" value="MBD3689302.1"/>
    <property type="molecule type" value="Genomic_DNA"/>
</dbReference>
<feature type="transmembrane region" description="Helical" evidence="2">
    <location>
        <begin position="211"/>
        <end position="232"/>
    </location>
</feature>
<proteinExistence type="predicted"/>
<comment type="caution">
    <text evidence="3">The sequence shown here is derived from an EMBL/GenBank/DDBJ whole genome shotgun (WGS) entry which is preliminary data.</text>
</comment>
<dbReference type="Proteomes" id="UP000627538">
    <property type="component" value="Unassembled WGS sequence"/>
</dbReference>
<dbReference type="AlphaFoldDB" id="A0A8I0KRC8"/>
<evidence type="ECO:0000256" key="2">
    <source>
        <dbReference type="SAM" id="Phobius"/>
    </source>
</evidence>
<gene>
    <name evidence="3" type="ORF">H8R10_03525</name>
</gene>
<organism evidence="3 4">
    <name type="scientific">Nanchangia anserum</name>
    <dbReference type="NCBI Taxonomy" id="2692125"/>
    <lineage>
        <taxon>Bacteria</taxon>
        <taxon>Bacillati</taxon>
        <taxon>Actinomycetota</taxon>
        <taxon>Actinomycetes</taxon>
        <taxon>Actinomycetales</taxon>
        <taxon>Actinomycetaceae</taxon>
        <taxon>Nanchangia</taxon>
    </lineage>
</organism>
<feature type="region of interest" description="Disordered" evidence="1">
    <location>
        <begin position="35"/>
        <end position="66"/>
    </location>
</feature>
<feature type="compositionally biased region" description="Basic and acidic residues" evidence="1">
    <location>
        <begin position="139"/>
        <end position="155"/>
    </location>
</feature>
<keyword evidence="2" id="KW-0812">Transmembrane</keyword>
<feature type="compositionally biased region" description="Pro residues" evidence="1">
    <location>
        <begin position="53"/>
        <end position="63"/>
    </location>
</feature>
<dbReference type="RefSeq" id="WP_191071361.1">
    <property type="nucleotide sequence ID" value="NZ_CP060506.1"/>
</dbReference>